<sequence>METKQSCSSEARLRAIEDRLDILNLLAGSALSSDVASESYWQSMFADGAVMDRGGNLGEENRERIMDIVRSTSQAQAIESGMAHAMAMPHVRIDGDRAVATGYLQVVVLDPNSPEVRLPGKDVRKALVTYHLTVNRWELARTAVGWQVTRRVIRPIATDDARQMLRNGIEAGDSTPGTSEHARASTLQFGRSERETDE</sequence>
<evidence type="ECO:0000256" key="1">
    <source>
        <dbReference type="SAM" id="MobiDB-lite"/>
    </source>
</evidence>
<proteinExistence type="predicted"/>
<name>A0ABX0PHN4_9BURK</name>
<dbReference type="InterPro" id="IPR032710">
    <property type="entry name" value="NTF2-like_dom_sf"/>
</dbReference>
<organism evidence="3 4">
    <name type="scientific">Telluria antibiotica</name>
    <dbReference type="NCBI Taxonomy" id="2717319"/>
    <lineage>
        <taxon>Bacteria</taxon>
        <taxon>Pseudomonadati</taxon>
        <taxon>Pseudomonadota</taxon>
        <taxon>Betaproteobacteria</taxon>
        <taxon>Burkholderiales</taxon>
        <taxon>Oxalobacteraceae</taxon>
        <taxon>Telluria group</taxon>
        <taxon>Telluria</taxon>
    </lineage>
</organism>
<evidence type="ECO:0000313" key="4">
    <source>
        <dbReference type="Proteomes" id="UP000716322"/>
    </source>
</evidence>
<comment type="caution">
    <text evidence="3">The sequence shown here is derived from an EMBL/GenBank/DDBJ whole genome shotgun (WGS) entry which is preliminary data.</text>
</comment>
<dbReference type="SUPFAM" id="SSF54427">
    <property type="entry name" value="NTF2-like"/>
    <property type="match status" value="1"/>
</dbReference>
<dbReference type="Gene3D" id="3.10.450.50">
    <property type="match status" value="1"/>
</dbReference>
<evidence type="ECO:0000259" key="2">
    <source>
        <dbReference type="Pfam" id="PF13577"/>
    </source>
</evidence>
<evidence type="ECO:0000313" key="3">
    <source>
        <dbReference type="EMBL" id="NIA56961.1"/>
    </source>
</evidence>
<protein>
    <submittedName>
        <fullName evidence="3">Nuclear transport factor 2 family protein</fullName>
    </submittedName>
</protein>
<dbReference type="EMBL" id="JAAQOM010000018">
    <property type="protein sequence ID" value="NIA56961.1"/>
    <property type="molecule type" value="Genomic_DNA"/>
</dbReference>
<reference evidence="3 4" key="1">
    <citation type="submission" date="2020-03" db="EMBL/GenBank/DDBJ databases">
        <title>Genome sequence of strain Massilia sp. TW-1.</title>
        <authorList>
            <person name="Chaudhary D.K."/>
        </authorList>
    </citation>
    <scope>NUCLEOTIDE SEQUENCE [LARGE SCALE GENOMIC DNA]</scope>
    <source>
        <strain evidence="3 4">TW-1</strain>
    </source>
</reference>
<dbReference type="RefSeq" id="WP_166863079.1">
    <property type="nucleotide sequence ID" value="NZ_JAAQOM010000018.1"/>
</dbReference>
<gene>
    <name evidence="3" type="ORF">HAV22_25380</name>
</gene>
<feature type="region of interest" description="Disordered" evidence="1">
    <location>
        <begin position="169"/>
        <end position="198"/>
    </location>
</feature>
<dbReference type="Proteomes" id="UP000716322">
    <property type="component" value="Unassembled WGS sequence"/>
</dbReference>
<accession>A0ABX0PHN4</accession>
<keyword evidence="4" id="KW-1185">Reference proteome</keyword>
<dbReference type="InterPro" id="IPR037401">
    <property type="entry name" value="SnoaL-like"/>
</dbReference>
<feature type="domain" description="SnoaL-like" evidence="2">
    <location>
        <begin position="15"/>
        <end position="151"/>
    </location>
</feature>
<dbReference type="Pfam" id="PF13577">
    <property type="entry name" value="SnoaL_4"/>
    <property type="match status" value="1"/>
</dbReference>